<dbReference type="OrthoDB" id="4869960at2759"/>
<name>A0A0D1ZLX7_9EURO</name>
<feature type="compositionally biased region" description="Basic and acidic residues" evidence="4">
    <location>
        <begin position="801"/>
        <end position="816"/>
    </location>
</feature>
<dbReference type="Gene3D" id="2.130.10.10">
    <property type="entry name" value="YVTN repeat-like/Quinoprotein amine dehydrogenase"/>
    <property type="match status" value="2"/>
</dbReference>
<feature type="compositionally biased region" description="Acidic residues" evidence="4">
    <location>
        <begin position="1018"/>
        <end position="1032"/>
    </location>
</feature>
<dbReference type="GO" id="GO:0005737">
    <property type="term" value="C:cytoplasm"/>
    <property type="evidence" value="ECO:0007669"/>
    <property type="project" value="TreeGrafter"/>
</dbReference>
<dbReference type="HOGENOM" id="CLU_001866_0_0_1"/>
<keyword evidence="1 3" id="KW-0853">WD repeat</keyword>
<dbReference type="GeneID" id="27333710"/>
<keyword evidence="2" id="KW-0677">Repeat</keyword>
<feature type="region of interest" description="Disordered" evidence="4">
    <location>
        <begin position="790"/>
        <end position="868"/>
    </location>
</feature>
<dbReference type="PANTHER" id="PTHR15574:SF40">
    <property type="entry name" value="WD AND TETRATRICOPEPTIDE REPEATS PROTEIN 1"/>
    <property type="match status" value="1"/>
</dbReference>
<dbReference type="InterPro" id="IPR045151">
    <property type="entry name" value="DCAF8"/>
</dbReference>
<dbReference type="PROSITE" id="PS50294">
    <property type="entry name" value="WD_REPEATS_REGION"/>
    <property type="match status" value="2"/>
</dbReference>
<protein>
    <submittedName>
        <fullName evidence="5">Uncharacterized protein</fullName>
    </submittedName>
</protein>
<dbReference type="PANTHER" id="PTHR15574">
    <property type="entry name" value="WD REPEAT DOMAIN-CONTAINING FAMILY"/>
    <property type="match status" value="1"/>
</dbReference>
<dbReference type="STRING" id="91928.A0A0D1ZLX7"/>
<dbReference type="VEuPathDB" id="FungiDB:PV08_06627"/>
<reference evidence="5 6" key="1">
    <citation type="submission" date="2015-01" db="EMBL/GenBank/DDBJ databases">
        <title>The Genome Sequence of Exophiala spinifera CBS89968.</title>
        <authorList>
            <consortium name="The Broad Institute Genomics Platform"/>
            <person name="Cuomo C."/>
            <person name="de Hoog S."/>
            <person name="Gorbushina A."/>
            <person name="Stielow B."/>
            <person name="Teixiera M."/>
            <person name="Abouelleil A."/>
            <person name="Chapman S.B."/>
            <person name="Priest M."/>
            <person name="Young S.K."/>
            <person name="Wortman J."/>
            <person name="Nusbaum C."/>
            <person name="Birren B."/>
        </authorList>
    </citation>
    <scope>NUCLEOTIDE SEQUENCE [LARGE SCALE GENOMIC DNA]</scope>
    <source>
        <strain evidence="5 6">CBS 89968</strain>
    </source>
</reference>
<accession>A0A0D1ZLX7</accession>
<feature type="repeat" description="WD" evidence="3">
    <location>
        <begin position="91"/>
        <end position="134"/>
    </location>
</feature>
<evidence type="ECO:0000256" key="3">
    <source>
        <dbReference type="PROSITE-ProRule" id="PRU00221"/>
    </source>
</evidence>
<feature type="repeat" description="WD" evidence="3">
    <location>
        <begin position="170"/>
        <end position="211"/>
    </location>
</feature>
<feature type="compositionally biased region" description="Basic residues" evidence="4">
    <location>
        <begin position="1005"/>
        <end position="1014"/>
    </location>
</feature>
<dbReference type="RefSeq" id="XP_016234063.1">
    <property type="nucleotide sequence ID" value="XM_016380961.1"/>
</dbReference>
<dbReference type="EMBL" id="KN847496">
    <property type="protein sequence ID" value="KIW13847.1"/>
    <property type="molecule type" value="Genomic_DNA"/>
</dbReference>
<dbReference type="InterPro" id="IPR036322">
    <property type="entry name" value="WD40_repeat_dom_sf"/>
</dbReference>
<feature type="compositionally biased region" description="Acidic residues" evidence="4">
    <location>
        <begin position="826"/>
        <end position="862"/>
    </location>
</feature>
<dbReference type="InterPro" id="IPR001680">
    <property type="entry name" value="WD40_rpt"/>
</dbReference>
<dbReference type="GO" id="GO:0080008">
    <property type="term" value="C:Cul4-RING E3 ubiquitin ligase complex"/>
    <property type="evidence" value="ECO:0007669"/>
    <property type="project" value="TreeGrafter"/>
</dbReference>
<feature type="region of interest" description="Disordered" evidence="4">
    <location>
        <begin position="988"/>
        <end position="1045"/>
    </location>
</feature>
<feature type="repeat" description="WD" evidence="3">
    <location>
        <begin position="42"/>
        <end position="74"/>
    </location>
</feature>
<proteinExistence type="predicted"/>
<dbReference type="SMART" id="SM00320">
    <property type="entry name" value="WD40"/>
    <property type="match status" value="6"/>
</dbReference>
<dbReference type="PROSITE" id="PS50082">
    <property type="entry name" value="WD_REPEATS_2"/>
    <property type="match status" value="3"/>
</dbReference>
<organism evidence="5 6">
    <name type="scientific">Exophiala spinifera</name>
    <dbReference type="NCBI Taxonomy" id="91928"/>
    <lineage>
        <taxon>Eukaryota</taxon>
        <taxon>Fungi</taxon>
        <taxon>Dikarya</taxon>
        <taxon>Ascomycota</taxon>
        <taxon>Pezizomycotina</taxon>
        <taxon>Eurotiomycetes</taxon>
        <taxon>Chaetothyriomycetidae</taxon>
        <taxon>Chaetothyriales</taxon>
        <taxon>Herpotrichiellaceae</taxon>
        <taxon>Exophiala</taxon>
    </lineage>
</organism>
<keyword evidence="6" id="KW-1185">Reference proteome</keyword>
<dbReference type="AlphaFoldDB" id="A0A0D1ZLX7"/>
<evidence type="ECO:0000256" key="1">
    <source>
        <dbReference type="ARBA" id="ARBA00022574"/>
    </source>
</evidence>
<evidence type="ECO:0000313" key="6">
    <source>
        <dbReference type="Proteomes" id="UP000053328"/>
    </source>
</evidence>
<gene>
    <name evidence="5" type="ORF">PV08_06627</name>
</gene>
<evidence type="ECO:0000256" key="2">
    <source>
        <dbReference type="ARBA" id="ARBA00022737"/>
    </source>
</evidence>
<dbReference type="Proteomes" id="UP000053328">
    <property type="component" value="Unassembled WGS sequence"/>
</dbReference>
<dbReference type="SUPFAM" id="SSF50978">
    <property type="entry name" value="WD40 repeat-like"/>
    <property type="match status" value="1"/>
</dbReference>
<evidence type="ECO:0000313" key="5">
    <source>
        <dbReference type="EMBL" id="KIW13847.1"/>
    </source>
</evidence>
<sequence>MVDTVDARLLQCRLGVTGGNRTVKSVYGDKSWVEDLDIVNELGAHTGCVNALSWSRSGSLLASGSDDTYLNIWDYNPASDYKPFTLNTSVHTGHHANIFSVKFMPHSGDRTVVSCAGDSEVRVFDLEYAGAARSGSTASSFSTSTRSRRFNNFFRNARWLNEANTNARVYRSHADRVKRIITESSPHLFMTCSEDGEVRQWDLRQPSSAYPSPRGGRAYGDVPPPLISYKKYGLDLNTISCAASQPQYIALGGAHLHCFLHDRRMLGRDLEAEQGRPASRNPIAGTYEDESMAEATRCVKRFAPNNKRKMGLNDHGHITACKISDANPNEMVASWSGDYVYSFDIVKSPDAREAGDKADKAFQAARLRNRSEGNRKRTRANVSSTSLAEAASPSRRLRRVPDDSLEEGRTALLARYTDGNSELIPIPHEESARNVEPASSNELLLTEAQRVAEQVARSVVQLRKTLFDFSAILSQQTAASVENSSDLTPHTASFTTALGQCAALLPQMDEIIRTWSYPVNPSEDDVTFQNTLRYNRLATWRFVQGTGCLARTLGGTLQSLSLGPDVRLSQFHVIRPPAHEGKNISKDSQFCYDFLKAILLWIDGGQEAVLDAFKRPGHVSSDSRRFPLDDDDTVNDYIPKLESFLLELAEDDVPVVDIDTNRFERDDTRLIFPSQVSAVQTFIGALTNVKLQLNQGMSAPSEGTDGTTRIMDKGAAARFWGVKVGRSLLMRAGEGINFDFVNRVFGGLRFHIVPDSGHERSQEDVDPDEADRIVESLDVITGLDVAAHQLASGSSAGSPETVRDTTEESERSDVEMRTFPTVHVEDADEDEEGDEDEDEDDNPDDQSDSDERDSDDDDDEGEYAVNPVMYHRRVGGGFRQRATVNLHVPYSSHSRIYKGHCNTRTVKDVNFYGLNDEYVVSGSDDGHFFIWDRKTCKIMNILKGDGEVVNVVQGHPYEPMLAVSGIDSTVKIFGLGGDSRERYNAAQGIDVANPGGGEHSSLRFGGRRRRRRRMGYGGDDEDSGDDDDDEENGTSANGGLASRRAMQHEYTITSQNDAARRQGAGETFVTVGYHRVLAVRFFGSEIADFCWLPRRSPCSLDLLWLCNEVSSTRFKDKGSVAKVELSWWMTTAR</sequence>
<dbReference type="Pfam" id="PF00400">
    <property type="entry name" value="WD40"/>
    <property type="match status" value="4"/>
</dbReference>
<dbReference type="InterPro" id="IPR015943">
    <property type="entry name" value="WD40/YVTN_repeat-like_dom_sf"/>
</dbReference>
<feature type="region of interest" description="Disordered" evidence="4">
    <location>
        <begin position="365"/>
        <end position="404"/>
    </location>
</feature>
<dbReference type="GO" id="GO:0045717">
    <property type="term" value="P:negative regulation of fatty acid biosynthetic process"/>
    <property type="evidence" value="ECO:0007669"/>
    <property type="project" value="TreeGrafter"/>
</dbReference>
<evidence type="ECO:0000256" key="4">
    <source>
        <dbReference type="SAM" id="MobiDB-lite"/>
    </source>
</evidence>